<keyword evidence="2" id="KW-1185">Reference proteome</keyword>
<proteinExistence type="predicted"/>
<organism evidence="1 2">
    <name type="scientific">Bosea lathyri</name>
    <dbReference type="NCBI Taxonomy" id="1036778"/>
    <lineage>
        <taxon>Bacteria</taxon>
        <taxon>Pseudomonadati</taxon>
        <taxon>Pseudomonadota</taxon>
        <taxon>Alphaproteobacteria</taxon>
        <taxon>Hyphomicrobiales</taxon>
        <taxon>Boseaceae</taxon>
        <taxon>Bosea</taxon>
    </lineage>
</organism>
<dbReference type="AlphaFoldDB" id="A0A1H6BFP1"/>
<evidence type="ECO:0000313" key="1">
    <source>
        <dbReference type="EMBL" id="SEG59127.1"/>
    </source>
</evidence>
<evidence type="ECO:0000313" key="2">
    <source>
        <dbReference type="Proteomes" id="UP000236743"/>
    </source>
</evidence>
<dbReference type="Proteomes" id="UP000236743">
    <property type="component" value="Unassembled WGS sequence"/>
</dbReference>
<dbReference type="EMBL" id="FNUY01000007">
    <property type="protein sequence ID" value="SEG59127.1"/>
    <property type="molecule type" value="Genomic_DNA"/>
</dbReference>
<reference evidence="1 2" key="1">
    <citation type="submission" date="2016-10" db="EMBL/GenBank/DDBJ databases">
        <authorList>
            <person name="de Groot N.N."/>
        </authorList>
    </citation>
    <scope>NUCLEOTIDE SEQUENCE [LARGE SCALE GENOMIC DNA]</scope>
    <source>
        <strain evidence="1 2">DSM 26656</strain>
    </source>
</reference>
<protein>
    <submittedName>
        <fullName evidence="1">Uncharacterized protein</fullName>
    </submittedName>
</protein>
<accession>A0A1H6BFP1</accession>
<sequence>MGLIGKAVGGTALLFGGLFAAGLAVTPDRRAETHQTEKPVPERQPTVIPESWRLADHLSVEVQGKSSRLSSVAVLTFRIQNRSDIHLKDATITCDFFGESGTKLGEAQRIAYREFLAKKTVTVRDMNFGFVHQEAGRVGCKATSAERASPV</sequence>
<gene>
    <name evidence="1" type="ORF">SAMN04488115_107178</name>
</gene>
<name>A0A1H6BFP1_9HYPH</name>